<feature type="transmembrane region" description="Helical" evidence="8">
    <location>
        <begin position="442"/>
        <end position="460"/>
    </location>
</feature>
<evidence type="ECO:0000259" key="9">
    <source>
        <dbReference type="Pfam" id="PF02687"/>
    </source>
</evidence>
<dbReference type="InterPro" id="IPR050250">
    <property type="entry name" value="Macrolide_Exporter_MacB"/>
</dbReference>
<reference evidence="10" key="1">
    <citation type="submission" date="2023-02" db="EMBL/GenBank/DDBJ databases">
        <title>Kitasatospora phosalacinea NBRC 14627.</title>
        <authorList>
            <person name="Ichikawa N."/>
            <person name="Sato H."/>
            <person name="Tonouchi N."/>
        </authorList>
    </citation>
    <scope>NUCLEOTIDE SEQUENCE</scope>
    <source>
        <strain evidence="10">NBRC 14627</strain>
    </source>
</reference>
<proteinExistence type="inferred from homology"/>
<feature type="transmembrane region" description="Helical" evidence="8">
    <location>
        <begin position="535"/>
        <end position="556"/>
    </location>
</feature>
<sequence length="1127" mass="115079">MPRRPSRAPRPSTPAALRGTAHHLLPLTAAALAVLLSALAVATLCTVSARAVVEGMRGQLADDPRTAVAVRAEYRPDGYRAADRAVRTALARTLAGTAPRTDTAFRAAAPMTTTRPTGTALPSGTALLPLAVTDTRRYAVLTDGAWPEADGDAADGAAPAALPQELVRRLGLRSGDTLLLTTPANRTLALRVTGAYRPAPGTDAYWRSLGEGGAPVAAQAALLPPAVFVRTPALTERAVAVWTALPELTALRPADVAALHGRVAALAGGDPVRSVYRQATPALAGTSVRTDLPQALADTALPMLAARSSLYVPVTLLTALAALTLLLTTRHLTEHRRREQGLQLARGAGARRLLAEGAAEWAVVVLPAAAVGLLLARFAARALTGRTDLGVLPPAGAFAAVGLILLVHAVGTLAPAVRLAAAGGRDGVVRRRSPRRAAVQRTGADLALLALALLGLLQLLRYRSAVAAPSAVGFGSWADPVLVLTPAALLAAGALLTLRLLPPLARLLERRAARSTGLTLALGGWQLGRRASAHAASALLPVLALAVCAFSATALADFGPSYRDRAAAVVGADLTVTGGDLPAAARHAALSAVEGVRAVTPVAELRGDDGERPVTVVALDTATAASTLSPRTLAPGATGHALPALRADLTDRPAADLVPLLRQGLPDYGLPLPGDPDALDVTAALTADGPLPDGSVRLALTVQDADGLTVRVAADWPADGQEHTVRLALRPGGARQAAALPLRVVRVAVLPGSDLPGRRSLTLDLRRISATGPAGAQDAALPAGSGWQPTAPGAGRPEDIGCPGYDARNPAKPVPDTSDDLAGPCSLAEVPGTLLHAVLRTQMPNGLGGSRPPQVAYTPLPGAARPTAVPVLADDALLAAGHGIGSELTLVSGDETLVRARIVGRLAAVPGQPRERPAVLADLTALTAQRLLDGADPVAETRWWAATAPGAGPAAERALRARPELGDVRSLTAAADRIARTPYQRGLRTSLWLCLLLAPLFVATGATVQAAVAARGRAREFALLRALGCPPRLPAAVLRTEHLALTGFSVLTGTALGLALAAALLPLIVMDDNAVAVFPALRTAAGWPSAVPAALGTGALVALVTAVLARRLARTDLARVLRAGEDG</sequence>
<dbReference type="RefSeq" id="WP_285733150.1">
    <property type="nucleotide sequence ID" value="NZ_BSSA01000001.1"/>
</dbReference>
<dbReference type="PANTHER" id="PTHR30572:SF4">
    <property type="entry name" value="ABC TRANSPORTER PERMEASE YTRF"/>
    <property type="match status" value="1"/>
</dbReference>
<name>A0A9W6Q4A4_9ACTN</name>
<dbReference type="Pfam" id="PF02687">
    <property type="entry name" value="FtsX"/>
    <property type="match status" value="1"/>
</dbReference>
<dbReference type="GO" id="GO:0005886">
    <property type="term" value="C:plasma membrane"/>
    <property type="evidence" value="ECO:0007669"/>
    <property type="project" value="UniProtKB-SubCell"/>
</dbReference>
<keyword evidence="4 8" id="KW-1133">Transmembrane helix</keyword>
<evidence type="ECO:0000256" key="6">
    <source>
        <dbReference type="ARBA" id="ARBA00038076"/>
    </source>
</evidence>
<evidence type="ECO:0000256" key="4">
    <source>
        <dbReference type="ARBA" id="ARBA00022989"/>
    </source>
</evidence>
<feature type="transmembrane region" description="Helical" evidence="8">
    <location>
        <begin position="1043"/>
        <end position="1069"/>
    </location>
</feature>
<gene>
    <name evidence="10" type="ORF">Kpho02_06180</name>
</gene>
<accession>A0A9W6Q4A4</accession>
<evidence type="ECO:0000313" key="10">
    <source>
        <dbReference type="EMBL" id="GLW68319.1"/>
    </source>
</evidence>
<comment type="subcellular location">
    <subcellularLocation>
        <location evidence="1">Cell membrane</location>
        <topology evidence="1">Multi-pass membrane protein</topology>
    </subcellularLocation>
</comment>
<dbReference type="Proteomes" id="UP001165041">
    <property type="component" value="Unassembled WGS sequence"/>
</dbReference>
<feature type="transmembrane region" description="Helical" evidence="8">
    <location>
        <begin position="310"/>
        <end position="332"/>
    </location>
</feature>
<evidence type="ECO:0000256" key="3">
    <source>
        <dbReference type="ARBA" id="ARBA00022692"/>
    </source>
</evidence>
<comment type="similarity">
    <text evidence="6">Belongs to the ABC-4 integral membrane protein family.</text>
</comment>
<feature type="domain" description="ABC3 transporter permease C-terminal" evidence="9">
    <location>
        <begin position="315"/>
        <end position="419"/>
    </location>
</feature>
<protein>
    <recommendedName>
        <fullName evidence="9">ABC3 transporter permease C-terminal domain-containing protein</fullName>
    </recommendedName>
</protein>
<evidence type="ECO:0000256" key="2">
    <source>
        <dbReference type="ARBA" id="ARBA00022475"/>
    </source>
</evidence>
<dbReference type="PANTHER" id="PTHR30572">
    <property type="entry name" value="MEMBRANE COMPONENT OF TRANSPORTER-RELATED"/>
    <property type="match status" value="1"/>
</dbReference>
<keyword evidence="2" id="KW-1003">Cell membrane</keyword>
<evidence type="ECO:0000313" key="11">
    <source>
        <dbReference type="Proteomes" id="UP001165041"/>
    </source>
</evidence>
<dbReference type="AlphaFoldDB" id="A0A9W6Q4A4"/>
<feature type="region of interest" description="Disordered" evidence="7">
    <location>
        <begin position="773"/>
        <end position="802"/>
    </location>
</feature>
<dbReference type="InterPro" id="IPR003838">
    <property type="entry name" value="ABC3_permease_C"/>
</dbReference>
<evidence type="ECO:0000256" key="7">
    <source>
        <dbReference type="SAM" id="MobiDB-lite"/>
    </source>
</evidence>
<feature type="transmembrane region" description="Helical" evidence="8">
    <location>
        <begin position="396"/>
        <end position="421"/>
    </location>
</feature>
<evidence type="ECO:0000256" key="5">
    <source>
        <dbReference type="ARBA" id="ARBA00023136"/>
    </source>
</evidence>
<keyword evidence="3 8" id="KW-0812">Transmembrane</keyword>
<dbReference type="GO" id="GO:0022857">
    <property type="term" value="F:transmembrane transporter activity"/>
    <property type="evidence" value="ECO:0007669"/>
    <property type="project" value="TreeGrafter"/>
</dbReference>
<organism evidence="10 11">
    <name type="scientific">Kitasatospora phosalacinea</name>
    <dbReference type="NCBI Taxonomy" id="2065"/>
    <lineage>
        <taxon>Bacteria</taxon>
        <taxon>Bacillati</taxon>
        <taxon>Actinomycetota</taxon>
        <taxon>Actinomycetes</taxon>
        <taxon>Kitasatosporales</taxon>
        <taxon>Streptomycetaceae</taxon>
        <taxon>Kitasatospora</taxon>
    </lineage>
</organism>
<comment type="caution">
    <text evidence="10">The sequence shown here is derived from an EMBL/GenBank/DDBJ whole genome shotgun (WGS) entry which is preliminary data.</text>
</comment>
<evidence type="ECO:0000256" key="8">
    <source>
        <dbReference type="SAM" id="Phobius"/>
    </source>
</evidence>
<feature type="transmembrane region" description="Helical" evidence="8">
    <location>
        <begin position="353"/>
        <end position="376"/>
    </location>
</feature>
<dbReference type="EMBL" id="BSSA01000001">
    <property type="protein sequence ID" value="GLW68319.1"/>
    <property type="molecule type" value="Genomic_DNA"/>
</dbReference>
<keyword evidence="5 8" id="KW-0472">Membrane</keyword>
<feature type="transmembrane region" description="Helical" evidence="8">
    <location>
        <begin position="990"/>
        <end position="1014"/>
    </location>
</feature>
<evidence type="ECO:0000256" key="1">
    <source>
        <dbReference type="ARBA" id="ARBA00004651"/>
    </source>
</evidence>
<feature type="transmembrane region" description="Helical" evidence="8">
    <location>
        <begin position="1089"/>
        <end position="1109"/>
    </location>
</feature>
<feature type="transmembrane region" description="Helical" evidence="8">
    <location>
        <begin position="480"/>
        <end position="501"/>
    </location>
</feature>